<evidence type="ECO:0000256" key="4">
    <source>
        <dbReference type="ARBA" id="ARBA00023180"/>
    </source>
</evidence>
<dbReference type="InterPro" id="IPR052444">
    <property type="entry name" value="Spz/Toll_ligand-like"/>
</dbReference>
<dbReference type="PANTHER" id="PTHR23199:SF16">
    <property type="entry name" value="PROTEIN SPAETZLE 5"/>
    <property type="match status" value="1"/>
</dbReference>
<keyword evidence="4" id="KW-0325">Glycoprotein</keyword>
<evidence type="ECO:0000313" key="5">
    <source>
        <dbReference type="EnsemblMetazoa" id="AALB005659-PA"/>
    </source>
</evidence>
<dbReference type="AlphaFoldDB" id="A0A182FGL8"/>
<dbReference type="PANTHER" id="PTHR23199">
    <property type="entry name" value="NEUROTROPHIN 1-RELATED"/>
    <property type="match status" value="1"/>
</dbReference>
<dbReference type="GO" id="GO:0005615">
    <property type="term" value="C:extracellular space"/>
    <property type="evidence" value="ECO:0007669"/>
    <property type="project" value="UniProtKB-ARBA"/>
</dbReference>
<sequence length="377" mass="42257">ITWTICTVTGNPSPYPHPTLAPSRQSTCGAYGQAPCSFVPAPPGVTPKCASPGATYCEMTPDYPAYLIKQLVDALGYQGVIANEEQIDFNANKLLEEEEHLHHHYHHFYASMQNAPEEAPMRVPPTGKPFTYSAPNRLQKQQQQHSMPVPQPIYIPKPQYSYRYNSYAKSPGLPGHSKYSGGGPLVASAGEGYFYPAPPLAPSQPPSAPVTSYSPADWLKRFARDLSDQHRRAVRMASLRRIDETLSPYETEPTPFHLPASLRNETTGERPRRQTAQPRESLCTVRERYITPQTALNTKGNWMFVVNQDTARQLVKTEICESTECSNLCSLPITYRSRCEQRYAQKRLVTLDPSGRTLYVDTYWFPSCCVCALYSAV</sequence>
<dbReference type="GO" id="GO:0005121">
    <property type="term" value="F:Toll binding"/>
    <property type="evidence" value="ECO:0007669"/>
    <property type="project" value="TreeGrafter"/>
</dbReference>
<evidence type="ECO:0000256" key="1">
    <source>
        <dbReference type="ARBA" id="ARBA00011748"/>
    </source>
</evidence>
<evidence type="ECO:0000313" key="6">
    <source>
        <dbReference type="Proteomes" id="UP000069272"/>
    </source>
</evidence>
<keyword evidence="6" id="KW-1185">Reference proteome</keyword>
<name>A0A182FGL8_ANOAL</name>
<keyword evidence="2" id="KW-0732">Signal</keyword>
<organism evidence="5 6">
    <name type="scientific">Anopheles albimanus</name>
    <name type="common">New world malaria mosquito</name>
    <dbReference type="NCBI Taxonomy" id="7167"/>
    <lineage>
        <taxon>Eukaryota</taxon>
        <taxon>Metazoa</taxon>
        <taxon>Ecdysozoa</taxon>
        <taxon>Arthropoda</taxon>
        <taxon>Hexapoda</taxon>
        <taxon>Insecta</taxon>
        <taxon>Pterygota</taxon>
        <taxon>Neoptera</taxon>
        <taxon>Endopterygota</taxon>
        <taxon>Diptera</taxon>
        <taxon>Nematocera</taxon>
        <taxon>Culicoidea</taxon>
        <taxon>Culicidae</taxon>
        <taxon>Anophelinae</taxon>
        <taxon>Anopheles</taxon>
    </lineage>
</organism>
<evidence type="ECO:0000256" key="3">
    <source>
        <dbReference type="ARBA" id="ARBA00023157"/>
    </source>
</evidence>
<dbReference type="GO" id="GO:0008083">
    <property type="term" value="F:growth factor activity"/>
    <property type="evidence" value="ECO:0007669"/>
    <property type="project" value="TreeGrafter"/>
</dbReference>
<dbReference type="VEuPathDB" id="VectorBase:AALB20_034798"/>
<dbReference type="InterPro" id="IPR032104">
    <property type="entry name" value="Spaetzle"/>
</dbReference>
<dbReference type="FunFam" id="2.10.90.10:FF:000018">
    <property type="entry name" value="Spatzle 4"/>
    <property type="match status" value="1"/>
</dbReference>
<dbReference type="Proteomes" id="UP000069272">
    <property type="component" value="Chromosome 3L"/>
</dbReference>
<dbReference type="STRING" id="7167.A0A182FGL8"/>
<dbReference type="EnsemblMetazoa" id="AALB005659-RA">
    <property type="protein sequence ID" value="AALB005659-PA"/>
    <property type="gene ID" value="AALB005659"/>
</dbReference>
<proteinExistence type="predicted"/>
<comment type="subunit">
    <text evidence="1">Homodimer; disulfide-linked.</text>
</comment>
<protein>
    <submittedName>
        <fullName evidence="5">Uncharacterized protein</fullName>
    </submittedName>
</protein>
<dbReference type="InterPro" id="IPR029034">
    <property type="entry name" value="Cystine-knot_cytokine"/>
</dbReference>
<dbReference type="SUPFAM" id="SSF57501">
    <property type="entry name" value="Cystine-knot cytokines"/>
    <property type="match status" value="1"/>
</dbReference>
<dbReference type="VEuPathDB" id="VectorBase:AALB005659"/>
<keyword evidence="3" id="KW-1015">Disulfide bond</keyword>
<dbReference type="Gene3D" id="2.10.90.10">
    <property type="entry name" value="Cystine-knot cytokines"/>
    <property type="match status" value="1"/>
</dbReference>
<evidence type="ECO:0000256" key="2">
    <source>
        <dbReference type="ARBA" id="ARBA00022729"/>
    </source>
</evidence>
<dbReference type="GO" id="GO:0045087">
    <property type="term" value="P:innate immune response"/>
    <property type="evidence" value="ECO:0007669"/>
    <property type="project" value="TreeGrafter"/>
</dbReference>
<dbReference type="GO" id="GO:0021556">
    <property type="term" value="P:central nervous system formation"/>
    <property type="evidence" value="ECO:0007669"/>
    <property type="project" value="TreeGrafter"/>
</dbReference>
<reference evidence="5" key="2">
    <citation type="submission" date="2022-08" db="UniProtKB">
        <authorList>
            <consortium name="EnsemblMetazoa"/>
        </authorList>
    </citation>
    <scope>IDENTIFICATION</scope>
    <source>
        <strain evidence="5">STECLA/ALBI9_A</strain>
    </source>
</reference>
<dbReference type="Pfam" id="PF16077">
    <property type="entry name" value="Spaetzle"/>
    <property type="match status" value="1"/>
</dbReference>
<reference evidence="5 6" key="1">
    <citation type="journal article" date="2017" name="G3 (Bethesda)">
        <title>The Physical Genome Mapping of Anopheles albimanus Corrected Scaffold Misassemblies and Identified Interarm Rearrangements in Genus Anopheles.</title>
        <authorList>
            <person name="Artemov G.N."/>
            <person name="Peery A.N."/>
            <person name="Jiang X."/>
            <person name="Tu Z."/>
            <person name="Stegniy V.N."/>
            <person name="Sharakhova M.V."/>
            <person name="Sharakhov I.V."/>
        </authorList>
    </citation>
    <scope>NUCLEOTIDE SEQUENCE [LARGE SCALE GENOMIC DNA]</scope>
    <source>
        <strain evidence="5 6">ALBI9_A</strain>
    </source>
</reference>
<accession>A0A182FGL8</accession>